<name>A0A090Y2K4_PAEMA</name>
<dbReference type="EMBL" id="JMQA01000053">
    <property type="protein sequence ID" value="KFM92978.1"/>
    <property type="molecule type" value="Genomic_DNA"/>
</dbReference>
<evidence type="ECO:0000313" key="2">
    <source>
        <dbReference type="EMBL" id="KFM92978.1"/>
    </source>
</evidence>
<dbReference type="AlphaFoldDB" id="A0A090Y2K4"/>
<accession>A0A090Y2K4</accession>
<sequence>MEMRPEDKYSQIFEHLDLAPVMQALSKPKRRGRKEELNYPAMVYSLLIAKMEGIEFVSSIIKRLESSEEFRIQCRFTGSDRIPSESTYSRLNLALQQKGLLEQVLDRLVRAAHAEGFLTGAHIAVDSSAVEAWDLPIWRICCQTPSRKETEAKEGIFGATARNGARSPRV</sequence>
<dbReference type="Pfam" id="PF05598">
    <property type="entry name" value="DUF772"/>
    <property type="match status" value="1"/>
</dbReference>
<gene>
    <name evidence="2" type="ORF">DJ90_3024</name>
</gene>
<dbReference type="STRING" id="44252.DJ90_3024"/>
<dbReference type="InterPro" id="IPR008490">
    <property type="entry name" value="Transposase_InsH_N"/>
</dbReference>
<proteinExistence type="predicted"/>
<dbReference type="Proteomes" id="UP000029278">
    <property type="component" value="Unassembled WGS sequence"/>
</dbReference>
<evidence type="ECO:0000313" key="3">
    <source>
        <dbReference type="Proteomes" id="UP000029278"/>
    </source>
</evidence>
<comment type="caution">
    <text evidence="2">The sequence shown here is derived from an EMBL/GenBank/DDBJ whole genome shotgun (WGS) entry which is preliminary data.</text>
</comment>
<protein>
    <recommendedName>
        <fullName evidence="1">Transposase InsH N-terminal domain-containing protein</fullName>
    </recommendedName>
</protein>
<organism evidence="2 3">
    <name type="scientific">Paenibacillus macerans</name>
    <name type="common">Bacillus macerans</name>
    <dbReference type="NCBI Taxonomy" id="44252"/>
    <lineage>
        <taxon>Bacteria</taxon>
        <taxon>Bacillati</taxon>
        <taxon>Bacillota</taxon>
        <taxon>Bacilli</taxon>
        <taxon>Bacillales</taxon>
        <taxon>Paenibacillaceae</taxon>
        <taxon>Paenibacillus</taxon>
    </lineage>
</organism>
<dbReference type="PATRIC" id="fig|44252.3.peg.6308"/>
<feature type="domain" description="Transposase InsH N-terminal" evidence="1">
    <location>
        <begin position="5"/>
        <end position="90"/>
    </location>
</feature>
<reference evidence="2 3" key="1">
    <citation type="submission" date="2014-04" db="EMBL/GenBank/DDBJ databases">
        <authorList>
            <person name="Bishop-Lilly K.A."/>
            <person name="Broomall S.M."/>
            <person name="Chain P.S."/>
            <person name="Chertkov O."/>
            <person name="Coyne S.R."/>
            <person name="Daligault H.E."/>
            <person name="Davenport K.W."/>
            <person name="Erkkila T."/>
            <person name="Frey K.G."/>
            <person name="Gibbons H.S."/>
            <person name="Gu W."/>
            <person name="Jaissle J."/>
            <person name="Johnson S.L."/>
            <person name="Koroleva G.I."/>
            <person name="Ladner J.T."/>
            <person name="Lo C.-C."/>
            <person name="Minogue T.D."/>
            <person name="Munk C."/>
            <person name="Palacios G.F."/>
            <person name="Redden C.L."/>
            <person name="Rosenzweig C.N."/>
            <person name="Scholz M.B."/>
            <person name="Teshima H."/>
            <person name="Xu Y."/>
        </authorList>
    </citation>
    <scope>NUCLEOTIDE SEQUENCE [LARGE SCALE GENOMIC DNA]</scope>
    <source>
        <strain evidence="2 3">8244</strain>
    </source>
</reference>
<evidence type="ECO:0000259" key="1">
    <source>
        <dbReference type="Pfam" id="PF05598"/>
    </source>
</evidence>
<keyword evidence="3" id="KW-1185">Reference proteome</keyword>
<dbReference type="HOGENOM" id="CLU_1569162_0_0_9"/>